<organism evidence="1 2">
    <name type="scientific">Pseudothermotoga hypogea DSM 11164 = NBRC 106472</name>
    <dbReference type="NCBI Taxonomy" id="1123384"/>
    <lineage>
        <taxon>Bacteria</taxon>
        <taxon>Thermotogati</taxon>
        <taxon>Thermotogota</taxon>
        <taxon>Thermotogae</taxon>
        <taxon>Thermotogales</taxon>
        <taxon>Thermotogaceae</taxon>
        <taxon>Pseudothermotoga</taxon>
    </lineage>
</organism>
<evidence type="ECO:0000313" key="1">
    <source>
        <dbReference type="EMBL" id="AJC74295.1"/>
    </source>
</evidence>
<protein>
    <recommendedName>
        <fullName evidence="3">C_GCAxxG_C_C family protein</fullName>
    </recommendedName>
</protein>
<dbReference type="EMBL" id="CP007141">
    <property type="protein sequence ID" value="AJC74295.1"/>
    <property type="molecule type" value="Genomic_DNA"/>
</dbReference>
<name>A0A0X1KSY3_9THEM</name>
<proteinExistence type="predicted"/>
<dbReference type="RefSeq" id="WP_064462346.1">
    <property type="nucleotide sequence ID" value="NC_022795.1"/>
</dbReference>
<evidence type="ECO:0000313" key="2">
    <source>
        <dbReference type="Proteomes" id="UP000077469"/>
    </source>
</evidence>
<dbReference type="Pfam" id="PF09719">
    <property type="entry name" value="C_GCAxxG_C_C"/>
    <property type="match status" value="1"/>
</dbReference>
<dbReference type="Proteomes" id="UP000077469">
    <property type="component" value="Chromosome"/>
</dbReference>
<gene>
    <name evidence="1" type="ORF">AJ81_09045</name>
</gene>
<dbReference type="NCBIfam" id="TIGR01909">
    <property type="entry name" value="C_GCAxxG_C_C"/>
    <property type="match status" value="1"/>
</dbReference>
<dbReference type="STRING" id="1123384.AJ81_09045"/>
<accession>A0A0X1KSY3</accession>
<dbReference type="PATRIC" id="fig|1123384.7.peg.1817"/>
<reference evidence="1 2" key="1">
    <citation type="submission" date="2014-01" db="EMBL/GenBank/DDBJ databases">
        <title>Genome sequencing of Thermotog hypogea.</title>
        <authorList>
            <person name="Zhang X."/>
            <person name="Alvare G."/>
            <person name="Fristensky B."/>
            <person name="Chen L."/>
            <person name="Suen T."/>
            <person name="Chen Q."/>
            <person name="Ma K."/>
        </authorList>
    </citation>
    <scope>NUCLEOTIDE SEQUENCE [LARGE SCALE GENOMIC DNA]</scope>
    <source>
        <strain evidence="1 2">DSM 11164</strain>
    </source>
</reference>
<dbReference type="InterPro" id="IPR010181">
    <property type="entry name" value="CGCAxxGCC_motif"/>
</dbReference>
<keyword evidence="2" id="KW-1185">Reference proteome</keyword>
<evidence type="ECO:0008006" key="3">
    <source>
        <dbReference type="Google" id="ProtNLM"/>
    </source>
</evidence>
<sequence length="160" mass="17561">MTDRALELFDQGFNCAQSVFAAFAPSFGLEESIALRVAAAFGGGMSRCNGVCGVVSGALMVLGISMNSADKDAREQLYAISKEFVERFRSEHGSILCAELLGCDISKEQELKRAREENRFKTICPKYVKAAANIVKELLHAQYVDQRTSRIFIKPTAGKK</sequence>
<dbReference type="OrthoDB" id="9791535at2"/>
<dbReference type="AlphaFoldDB" id="A0A0X1KSY3"/>
<dbReference type="PaxDb" id="1123384-AJ81_09045"/>
<dbReference type="KEGG" id="phy:AJ81_09045"/>